<proteinExistence type="predicted"/>
<evidence type="ECO:0000313" key="3">
    <source>
        <dbReference type="Proteomes" id="UP001310290"/>
    </source>
</evidence>
<dbReference type="Proteomes" id="UP001310290">
    <property type="component" value="Unassembled WGS sequence"/>
</dbReference>
<name>A0ABU8B1I1_9ACTN</name>
<dbReference type="RefSeq" id="WP_005476563.1">
    <property type="nucleotide sequence ID" value="NZ_JARULZ010000003.1"/>
</dbReference>
<evidence type="ECO:0000313" key="2">
    <source>
        <dbReference type="EMBL" id="MEH0639707.1"/>
    </source>
</evidence>
<dbReference type="EMBL" id="JARULZ010000003">
    <property type="protein sequence ID" value="MEH0639707.1"/>
    <property type="molecule type" value="Genomic_DNA"/>
</dbReference>
<organism evidence="2 3">
    <name type="scientific">Streptomyces bottropensis</name>
    <dbReference type="NCBI Taxonomy" id="42235"/>
    <lineage>
        <taxon>Bacteria</taxon>
        <taxon>Bacillati</taxon>
        <taxon>Actinomycetota</taxon>
        <taxon>Actinomycetes</taxon>
        <taxon>Kitasatosporales</taxon>
        <taxon>Streptomycetaceae</taxon>
        <taxon>Streptomyces</taxon>
    </lineage>
</organism>
<comment type="caution">
    <text evidence="2">The sequence shown here is derived from an EMBL/GenBank/DDBJ whole genome shotgun (WGS) entry which is preliminary data.</text>
</comment>
<dbReference type="GeneID" id="96268527"/>
<feature type="compositionally biased region" description="Basic and acidic residues" evidence="1">
    <location>
        <begin position="68"/>
        <end position="77"/>
    </location>
</feature>
<evidence type="ECO:0000256" key="1">
    <source>
        <dbReference type="SAM" id="MobiDB-lite"/>
    </source>
</evidence>
<reference evidence="2" key="1">
    <citation type="submission" date="2023-04" db="EMBL/GenBank/DDBJ databases">
        <title>Genomic diversity of scab-causing Streptomyces spp. in the province of Quebec, Canada.</title>
        <authorList>
            <person name="Biessy A."/>
            <person name="Cadieux M."/>
            <person name="Ciotola M."/>
            <person name="Filion M."/>
        </authorList>
    </citation>
    <scope>NUCLEOTIDE SEQUENCE</scope>
    <source>
        <strain evidence="2">B21-115</strain>
    </source>
</reference>
<keyword evidence="3" id="KW-1185">Reference proteome</keyword>
<sequence>MSARTEQALGAALDRLSSGRPWHTDGKLTKNILWREAGVSRAALNRATALLAEWDARAATSPGRVGGRQRDQELAER</sequence>
<gene>
    <name evidence="2" type="ORF">QBA35_42005</name>
</gene>
<protein>
    <submittedName>
        <fullName evidence="2">Uncharacterized protein</fullName>
    </submittedName>
</protein>
<feature type="region of interest" description="Disordered" evidence="1">
    <location>
        <begin position="58"/>
        <end position="77"/>
    </location>
</feature>
<accession>A0ABU8B1I1</accession>